<sequence length="130" mass="13589">MAHQPDSSLHLIADLAECQGLGDLALIEAALRDAAEVAHATVLDVRLHHFGPGMGVTGVALLAESHISIHTWPEHGVAAVDLFVCGRQADAEAGLKCIAARLQGRVAMKQAVRRLGLPVAGAEKLRSAHA</sequence>
<evidence type="ECO:0000256" key="6">
    <source>
        <dbReference type="ARBA" id="ARBA00023115"/>
    </source>
</evidence>
<dbReference type="InterPro" id="IPR042286">
    <property type="entry name" value="AdoMetDC_C"/>
</dbReference>
<dbReference type="EC" id="4.1.1.50" evidence="11"/>
<dbReference type="EMBL" id="JBHLTM010000016">
    <property type="protein sequence ID" value="MFC0683830.1"/>
    <property type="molecule type" value="Genomic_DNA"/>
</dbReference>
<dbReference type="GO" id="GO:0004014">
    <property type="term" value="F:adenosylmethionine decarboxylase activity"/>
    <property type="evidence" value="ECO:0007669"/>
    <property type="project" value="UniProtKB-EC"/>
</dbReference>
<gene>
    <name evidence="11" type="primary">speD</name>
    <name evidence="11" type="ORF">ACFFF8_04420</name>
</gene>
<dbReference type="NCBIfam" id="TIGR03330">
    <property type="entry name" value="SAM_DCase_Bsu"/>
    <property type="match status" value="1"/>
</dbReference>
<evidence type="ECO:0000256" key="1">
    <source>
        <dbReference type="ARBA" id="ARBA00001928"/>
    </source>
</evidence>
<name>A0ABV6S3N1_9SPHN</name>
<dbReference type="PANTHER" id="PTHR33866">
    <property type="entry name" value="S-ADENOSYLMETHIONINE DECARBOXYLASE PROENZYME"/>
    <property type="match status" value="1"/>
</dbReference>
<evidence type="ECO:0000256" key="8">
    <source>
        <dbReference type="ARBA" id="ARBA00023239"/>
    </source>
</evidence>
<evidence type="ECO:0000313" key="12">
    <source>
        <dbReference type="Proteomes" id="UP001589858"/>
    </source>
</evidence>
<evidence type="ECO:0000256" key="10">
    <source>
        <dbReference type="ARBA" id="ARBA00023317"/>
    </source>
</evidence>
<keyword evidence="5" id="KW-0745">Spermidine biosynthesis</keyword>
<dbReference type="Gene3D" id="3.30.160.750">
    <property type="match status" value="1"/>
</dbReference>
<keyword evidence="10" id="KW-0670">Pyruvate</keyword>
<protein>
    <submittedName>
        <fullName evidence="11">Adenosylmethionine decarboxylase</fullName>
        <ecNumber evidence="11">4.1.1.50</ecNumber>
    </submittedName>
</protein>
<evidence type="ECO:0000256" key="7">
    <source>
        <dbReference type="ARBA" id="ARBA00023145"/>
    </source>
</evidence>
<dbReference type="InterPro" id="IPR017716">
    <property type="entry name" value="S-AdoMet_deCOase_pro-enz"/>
</dbReference>
<evidence type="ECO:0000256" key="5">
    <source>
        <dbReference type="ARBA" id="ARBA00023066"/>
    </source>
</evidence>
<keyword evidence="3" id="KW-0210">Decarboxylase</keyword>
<dbReference type="InterPro" id="IPR042284">
    <property type="entry name" value="AdoMetDC_N"/>
</dbReference>
<dbReference type="SUPFAM" id="SSF56276">
    <property type="entry name" value="S-adenosylmethionine decarboxylase"/>
    <property type="match status" value="1"/>
</dbReference>
<comment type="caution">
    <text evidence="11">The sequence shown here is derived from an EMBL/GenBank/DDBJ whole genome shotgun (WGS) entry which is preliminary data.</text>
</comment>
<comment type="cofactor">
    <cofactor evidence="1">
        <name>pyruvate</name>
        <dbReference type="ChEBI" id="CHEBI:15361"/>
    </cofactor>
</comment>
<dbReference type="RefSeq" id="WP_267220187.1">
    <property type="nucleotide sequence ID" value="NZ_JAPCWC010000006.1"/>
</dbReference>
<keyword evidence="7" id="KW-0865">Zymogen</keyword>
<dbReference type="PANTHER" id="PTHR33866:SF2">
    <property type="entry name" value="S-ADENOSYLMETHIONINE DECARBOXYLASE PROENZYME"/>
    <property type="match status" value="1"/>
</dbReference>
<keyword evidence="2" id="KW-0949">S-adenosyl-L-methionine</keyword>
<reference evidence="11 12" key="1">
    <citation type="submission" date="2024-09" db="EMBL/GenBank/DDBJ databases">
        <authorList>
            <person name="Sun Q."/>
            <person name="Mori K."/>
        </authorList>
    </citation>
    <scope>NUCLEOTIDE SEQUENCE [LARGE SCALE GENOMIC DNA]</scope>
    <source>
        <strain evidence="11 12">CICC 11035S</strain>
    </source>
</reference>
<organism evidence="11 12">
    <name type="scientific">Novosphingobium clariflavum</name>
    <dbReference type="NCBI Taxonomy" id="2029884"/>
    <lineage>
        <taxon>Bacteria</taxon>
        <taxon>Pseudomonadati</taxon>
        <taxon>Pseudomonadota</taxon>
        <taxon>Alphaproteobacteria</taxon>
        <taxon>Sphingomonadales</taxon>
        <taxon>Sphingomonadaceae</taxon>
        <taxon>Novosphingobium</taxon>
    </lineage>
</organism>
<keyword evidence="8 11" id="KW-0456">Lyase</keyword>
<dbReference type="Proteomes" id="UP001589858">
    <property type="component" value="Unassembled WGS sequence"/>
</dbReference>
<dbReference type="Gene3D" id="3.30.360.110">
    <property type="entry name" value="S-adenosylmethionine decarboxylase domain"/>
    <property type="match status" value="1"/>
</dbReference>
<evidence type="ECO:0000256" key="3">
    <source>
        <dbReference type="ARBA" id="ARBA00022793"/>
    </source>
</evidence>
<evidence type="ECO:0000256" key="2">
    <source>
        <dbReference type="ARBA" id="ARBA00022691"/>
    </source>
</evidence>
<dbReference type="InterPro" id="IPR016067">
    <property type="entry name" value="S-AdoMet_deCO2ase_core"/>
</dbReference>
<keyword evidence="12" id="KW-1185">Reference proteome</keyword>
<accession>A0ABV6S3N1</accession>
<evidence type="ECO:0000256" key="9">
    <source>
        <dbReference type="ARBA" id="ARBA00023270"/>
    </source>
</evidence>
<dbReference type="Pfam" id="PF02675">
    <property type="entry name" value="AdoMet_dc"/>
    <property type="match status" value="1"/>
</dbReference>
<proteinExistence type="predicted"/>
<evidence type="ECO:0000256" key="4">
    <source>
        <dbReference type="ARBA" id="ARBA00022813"/>
    </source>
</evidence>
<keyword evidence="9" id="KW-0704">Schiff base</keyword>
<evidence type="ECO:0000313" key="11">
    <source>
        <dbReference type="EMBL" id="MFC0683830.1"/>
    </source>
</evidence>
<keyword evidence="6" id="KW-0620">Polyamine biosynthesis</keyword>
<keyword evidence="4" id="KW-0068">Autocatalytic cleavage</keyword>
<dbReference type="InterPro" id="IPR003826">
    <property type="entry name" value="AdoMetDC_fam_prok"/>
</dbReference>